<dbReference type="GO" id="GO:0006189">
    <property type="term" value="P:'de novo' IMP biosynthetic process"/>
    <property type="evidence" value="ECO:0007669"/>
    <property type="project" value="UniProtKB-UniRule"/>
</dbReference>
<keyword evidence="7 11" id="KW-0658">Purine biosynthesis</keyword>
<dbReference type="GO" id="GO:0046872">
    <property type="term" value="F:metal ion binding"/>
    <property type="evidence" value="ECO:0007669"/>
    <property type="project" value="UniProtKB-KW"/>
</dbReference>
<dbReference type="NCBIfam" id="TIGR01162">
    <property type="entry name" value="purE"/>
    <property type="match status" value="1"/>
</dbReference>
<dbReference type="Pfam" id="PF00731">
    <property type="entry name" value="AIRC"/>
    <property type="match status" value="1"/>
</dbReference>
<dbReference type="HAMAP" id="MF_01929">
    <property type="entry name" value="PurE_classI"/>
    <property type="match status" value="1"/>
</dbReference>
<evidence type="ECO:0000256" key="11">
    <source>
        <dbReference type="HAMAP-Rule" id="MF_00138"/>
    </source>
</evidence>
<feature type="domain" description="ATP-grasp" evidence="14">
    <location>
        <begin position="107"/>
        <end position="313"/>
    </location>
</feature>
<dbReference type="GO" id="GO:0005524">
    <property type="term" value="F:ATP binding"/>
    <property type="evidence" value="ECO:0007669"/>
    <property type="project" value="UniProtKB-UniRule"/>
</dbReference>
<dbReference type="PROSITE" id="PS00184">
    <property type="entry name" value="GARS"/>
    <property type="match status" value="1"/>
</dbReference>
<comment type="pathway">
    <text evidence="12">Purine metabolism; IMP biosynthesis via de novo pathway; 5-amino-1-(5-phospho-D-ribosyl)imidazole-4-carboxylate from 5-amino-1-(5-phospho-D-ribosyl)imidazole (N5-CAIR route): step 2/2.</text>
</comment>
<comment type="pathway">
    <text evidence="3 11">Purine metabolism; IMP biosynthesis via de novo pathway; N(1)-(5-phospho-D-ribosyl)glycinamide from 5-phospho-alpha-D-ribose 1-diphosphate: step 2/2.</text>
</comment>
<feature type="binding site" evidence="12">
    <location>
        <position position="436"/>
    </location>
    <ligand>
        <name>substrate</name>
    </ligand>
</feature>
<evidence type="ECO:0000256" key="2">
    <source>
        <dbReference type="ARBA" id="ARBA00001946"/>
    </source>
</evidence>
<comment type="catalytic activity">
    <reaction evidence="12">
        <text>5-carboxyamino-1-(5-phospho-D-ribosyl)imidazole + H(+) = 5-amino-1-(5-phospho-D-ribosyl)imidazole-4-carboxylate</text>
        <dbReference type="Rhea" id="RHEA:13193"/>
        <dbReference type="ChEBI" id="CHEBI:15378"/>
        <dbReference type="ChEBI" id="CHEBI:58730"/>
        <dbReference type="ChEBI" id="CHEBI:77657"/>
        <dbReference type="EC" id="5.4.99.18"/>
    </reaction>
</comment>
<dbReference type="PROSITE" id="PS50975">
    <property type="entry name" value="ATP_GRASP"/>
    <property type="match status" value="1"/>
</dbReference>
<dbReference type="AlphaFoldDB" id="E1YFH8"/>
<protein>
    <recommendedName>
        <fullName evidence="11 12">Multifunctional fusion protein</fullName>
    </recommendedName>
    <domain>
        <recommendedName>
            <fullName evidence="11">Phosphoribosylamine--glycine ligase</fullName>
            <ecNumber evidence="11">6.3.4.13</ecNumber>
        </recommendedName>
        <alternativeName>
            <fullName evidence="11">GARS</fullName>
        </alternativeName>
        <alternativeName>
            <fullName evidence="11">Glycinamide ribonucleotide synthetase</fullName>
        </alternativeName>
        <alternativeName>
            <fullName evidence="11">Phosphoribosylglycinamide synthetase</fullName>
        </alternativeName>
    </domain>
    <domain>
        <recommendedName>
            <fullName evidence="12">N5-carboxyaminoimidazole ribonucleotide mutase</fullName>
            <shortName evidence="12">N5-CAIR mutase</shortName>
            <ecNumber evidence="12">5.4.99.18</ecNumber>
        </recommendedName>
        <alternativeName>
            <fullName evidence="12">5-(carboxyamino)imidazole ribonucleotide mutase</fullName>
        </alternativeName>
    </domain>
</protein>
<evidence type="ECO:0000256" key="5">
    <source>
        <dbReference type="ARBA" id="ARBA00022723"/>
    </source>
</evidence>
<evidence type="ECO:0000256" key="10">
    <source>
        <dbReference type="ARBA" id="ARBA00038345"/>
    </source>
</evidence>
<dbReference type="InterPro" id="IPR020561">
    <property type="entry name" value="PRibGlycinamid_synth_ATP-grasp"/>
</dbReference>
<dbReference type="Pfam" id="PF02844">
    <property type="entry name" value="GARS_N"/>
    <property type="match status" value="1"/>
</dbReference>
<evidence type="ECO:0000259" key="14">
    <source>
        <dbReference type="PROSITE" id="PS50975"/>
    </source>
</evidence>
<dbReference type="Gene3D" id="3.30.470.20">
    <property type="entry name" value="ATP-grasp fold, B domain"/>
    <property type="match status" value="1"/>
</dbReference>
<sequence>MKILVVGSGGREHALVWKIAQSPKVKKIFCAPGNAGIASLAECVPISSDDIKSLLEFAKKENIALTIVGPEAPLSNGITDLFEAAGLKIFGSSGKASELESSKCFSKELMIKYGIPTAAGKIFSNYKQAANYIRKTKAPCVVKADGLAAGKGVVVCSTEKEALDALDDIMVKRSFGDAGKRVVIEELLAGEEASFIAFTDGKTVLPLPSSQDHKAIFDNDKGPNTGGMGAYSPAPVVDKYMHKKIMEEVMVPTVRAMAAEGRYYKGVLYAGLMIDHDRIRVLEFNCRFGDPEAQALLVRIKSDIVPIMEAVIEEKLNECTIEIDQRASLCVVMASGGYPGAYKKGIPIKGLEDASRIKDTIVFHAGTAIKDGSVVANGGRVLGVTALGDTVSASIDKAYRAVLKINWDGVQYRTDIAQKAVKRMKAIPAVSIVMGSDSDYSVMEETVAVLKKFDITFEITVASAHRTPEKAAGLASGTKQRGVKVIIAGAGHAAHLAGVLAAHTTLPVIGVPIDSSCLSGLDSLLSTVQMPPGVPVATVAIGKPGARNAGILAVQILAVSDPELSAMLDAFKKEMAAQVEKKAEKLENFR</sequence>
<dbReference type="SUPFAM" id="SSF52440">
    <property type="entry name" value="PreATP-grasp domain"/>
    <property type="match status" value="1"/>
</dbReference>
<dbReference type="PANTHER" id="PTHR43472:SF1">
    <property type="entry name" value="PHOSPHORIBOSYLAMINE--GLYCINE LIGASE, CHLOROPLASTIC"/>
    <property type="match status" value="1"/>
</dbReference>
<dbReference type="SMART" id="SM01001">
    <property type="entry name" value="AIRC"/>
    <property type="match status" value="1"/>
</dbReference>
<comment type="function">
    <text evidence="12">Catalyzes the conversion of N5-carboxyaminoimidazole ribonucleotide (N5-CAIR) to 4-carboxy-5-aminoimidazole ribonucleotide (CAIR).</text>
</comment>
<dbReference type="PANTHER" id="PTHR43472">
    <property type="entry name" value="PHOSPHORIBOSYLAMINE--GLYCINE LIGASE"/>
    <property type="match status" value="1"/>
</dbReference>
<evidence type="ECO:0000256" key="7">
    <source>
        <dbReference type="ARBA" id="ARBA00022755"/>
    </source>
</evidence>
<dbReference type="InterPro" id="IPR011761">
    <property type="entry name" value="ATP-grasp"/>
</dbReference>
<evidence type="ECO:0000313" key="15">
    <source>
        <dbReference type="EMBL" id="CBX29322.1"/>
    </source>
</evidence>
<dbReference type="InterPro" id="IPR020559">
    <property type="entry name" value="PRibGlycinamide_synth_CS"/>
</dbReference>
<dbReference type="Pfam" id="PF02843">
    <property type="entry name" value="GARS_C"/>
    <property type="match status" value="1"/>
</dbReference>
<dbReference type="SMART" id="SM01210">
    <property type="entry name" value="GARS_C"/>
    <property type="match status" value="1"/>
</dbReference>
<dbReference type="InterPro" id="IPR016185">
    <property type="entry name" value="PreATP-grasp_dom_sf"/>
</dbReference>
<dbReference type="EMBL" id="FR695872">
    <property type="protein sequence ID" value="CBX29322.1"/>
    <property type="molecule type" value="Genomic_DNA"/>
</dbReference>
<comment type="catalytic activity">
    <reaction evidence="11">
        <text>5-phospho-beta-D-ribosylamine + glycine + ATP = N(1)-(5-phospho-beta-D-ribosyl)glycinamide + ADP + phosphate + H(+)</text>
        <dbReference type="Rhea" id="RHEA:17453"/>
        <dbReference type="ChEBI" id="CHEBI:15378"/>
        <dbReference type="ChEBI" id="CHEBI:30616"/>
        <dbReference type="ChEBI" id="CHEBI:43474"/>
        <dbReference type="ChEBI" id="CHEBI:57305"/>
        <dbReference type="ChEBI" id="CHEBI:58681"/>
        <dbReference type="ChEBI" id="CHEBI:143788"/>
        <dbReference type="ChEBI" id="CHEBI:456216"/>
        <dbReference type="EC" id="6.3.4.13"/>
    </reaction>
</comment>
<reference evidence="15" key="1">
    <citation type="journal article" date="2011" name="Environ. Microbiol.">
        <title>Genomic insights into the metabolic potential of the polycyclic aromatic hydrocarbon degrading sulfate-reducing Deltaproteobacterium N47.</title>
        <authorList>
            <person name="Bergmann F."/>
            <person name="Selesi D."/>
            <person name="Weinmaier T."/>
            <person name="Tischler P."/>
            <person name="Rattei T."/>
            <person name="Meckenstock R.U."/>
        </authorList>
    </citation>
    <scope>NUCLEOTIDE SEQUENCE</scope>
</reference>
<keyword evidence="12" id="KW-0413">Isomerase</keyword>
<dbReference type="FunFam" id="3.30.470.20:FF:000018">
    <property type="entry name" value="Trifunctional purine biosynthetic protein adenosine-3"/>
    <property type="match status" value="1"/>
</dbReference>
<dbReference type="InterPro" id="IPR033747">
    <property type="entry name" value="PurE_ClassI"/>
</dbReference>
<keyword evidence="6 13" id="KW-0547">Nucleotide-binding</keyword>
<keyword evidence="4 11" id="KW-0436">Ligase</keyword>
<dbReference type="InterPro" id="IPR011054">
    <property type="entry name" value="Rudment_hybrid_motif"/>
</dbReference>
<dbReference type="SUPFAM" id="SSF56059">
    <property type="entry name" value="Glutathione synthetase ATP-binding domain-like"/>
    <property type="match status" value="1"/>
</dbReference>
<dbReference type="EC" id="6.3.4.13" evidence="11"/>
<feature type="binding site" evidence="12">
    <location>
        <position position="466"/>
    </location>
    <ligand>
        <name>substrate</name>
    </ligand>
</feature>
<gene>
    <name evidence="12" type="primary">purE</name>
    <name evidence="11" type="synonym">purD</name>
    <name evidence="15" type="ORF">N47_J03030</name>
</gene>
<dbReference type="InterPro" id="IPR013815">
    <property type="entry name" value="ATP_grasp_subdomain_1"/>
</dbReference>
<evidence type="ECO:0000256" key="6">
    <source>
        <dbReference type="ARBA" id="ARBA00022741"/>
    </source>
</evidence>
<dbReference type="NCBIfam" id="TIGR00877">
    <property type="entry name" value="purD"/>
    <property type="match status" value="1"/>
</dbReference>
<dbReference type="HAMAP" id="MF_00138">
    <property type="entry name" value="GARS"/>
    <property type="match status" value="1"/>
</dbReference>
<dbReference type="InterPro" id="IPR037123">
    <property type="entry name" value="PRibGlycinamide_synth_C_sf"/>
</dbReference>
<accession>E1YFH8</accession>
<dbReference type="Pfam" id="PF01071">
    <property type="entry name" value="GARS_A"/>
    <property type="match status" value="1"/>
</dbReference>
<comment type="similarity">
    <text evidence="12">Belongs to the AIR carboxylase family. Class I subfamily.</text>
</comment>
<dbReference type="GO" id="GO:0009113">
    <property type="term" value="P:purine nucleobase biosynthetic process"/>
    <property type="evidence" value="ECO:0007669"/>
    <property type="project" value="InterPro"/>
</dbReference>
<evidence type="ECO:0000256" key="4">
    <source>
        <dbReference type="ARBA" id="ARBA00022598"/>
    </source>
</evidence>
<comment type="cofactor">
    <cofactor evidence="2">
        <name>Mg(2+)</name>
        <dbReference type="ChEBI" id="CHEBI:18420"/>
    </cofactor>
</comment>
<evidence type="ECO:0000256" key="1">
    <source>
        <dbReference type="ARBA" id="ARBA00001936"/>
    </source>
</evidence>
<dbReference type="SUPFAM" id="SSF51246">
    <property type="entry name" value="Rudiment single hybrid motif"/>
    <property type="match status" value="1"/>
</dbReference>
<evidence type="ECO:0000256" key="12">
    <source>
        <dbReference type="HAMAP-Rule" id="MF_01929"/>
    </source>
</evidence>
<dbReference type="SUPFAM" id="SSF52255">
    <property type="entry name" value="N5-CAIR mutase (phosphoribosylaminoimidazole carboxylase, PurE)"/>
    <property type="match status" value="1"/>
</dbReference>
<dbReference type="Gene3D" id="3.40.50.20">
    <property type="match status" value="1"/>
</dbReference>
<dbReference type="Gene3D" id="3.40.50.1970">
    <property type="match status" value="1"/>
</dbReference>
<dbReference type="FunFam" id="3.40.50.20:FF:000006">
    <property type="entry name" value="Phosphoribosylamine--glycine ligase, chloroplastic"/>
    <property type="match status" value="1"/>
</dbReference>
<dbReference type="EC" id="5.4.99.18" evidence="12"/>
<dbReference type="InterPro" id="IPR020562">
    <property type="entry name" value="PRibGlycinamide_synth_N"/>
</dbReference>
<comment type="cofactor">
    <cofactor evidence="1">
        <name>Mn(2+)</name>
        <dbReference type="ChEBI" id="CHEBI:29035"/>
    </cofactor>
</comment>
<dbReference type="FunFam" id="3.30.1490.20:FF:000006">
    <property type="entry name" value="phosphoribosylamine--glycine ligase, chloroplastic-like"/>
    <property type="match status" value="1"/>
</dbReference>
<evidence type="ECO:0000256" key="3">
    <source>
        <dbReference type="ARBA" id="ARBA00005174"/>
    </source>
</evidence>
<keyword evidence="8 13" id="KW-0067">ATP-binding</keyword>
<evidence type="ECO:0000256" key="13">
    <source>
        <dbReference type="PROSITE-ProRule" id="PRU00409"/>
    </source>
</evidence>
<dbReference type="FunFam" id="3.90.600.10:FF:000001">
    <property type="entry name" value="Trifunctional purine biosynthetic protein adenosine-3"/>
    <property type="match status" value="1"/>
</dbReference>
<dbReference type="SMART" id="SM01209">
    <property type="entry name" value="GARS_A"/>
    <property type="match status" value="1"/>
</dbReference>
<keyword evidence="5" id="KW-0479">Metal-binding</keyword>
<feature type="binding site" evidence="12">
    <location>
        <position position="439"/>
    </location>
    <ligand>
        <name>substrate</name>
    </ligand>
</feature>
<evidence type="ECO:0000256" key="9">
    <source>
        <dbReference type="ARBA" id="ARBA00023211"/>
    </source>
</evidence>
<comment type="similarity">
    <text evidence="10 11">Belongs to the GARS family.</text>
</comment>
<dbReference type="InterPro" id="IPR000115">
    <property type="entry name" value="PRibGlycinamide_synth"/>
</dbReference>
<keyword evidence="9" id="KW-0464">Manganese</keyword>
<dbReference type="InterPro" id="IPR000031">
    <property type="entry name" value="PurE_dom"/>
</dbReference>
<dbReference type="GO" id="GO:0034023">
    <property type="term" value="F:5-(carboxyamino)imidazole ribonucleotide mutase activity"/>
    <property type="evidence" value="ECO:0007669"/>
    <property type="project" value="UniProtKB-UniRule"/>
</dbReference>
<name>E1YFH8_9BACT</name>
<proteinExistence type="inferred from homology"/>
<dbReference type="GO" id="GO:0004637">
    <property type="term" value="F:phosphoribosylamine-glycine ligase activity"/>
    <property type="evidence" value="ECO:0007669"/>
    <property type="project" value="UniProtKB-UniRule"/>
</dbReference>
<organism evidence="15">
    <name type="scientific">uncultured Desulfobacterium sp</name>
    <dbReference type="NCBI Taxonomy" id="201089"/>
    <lineage>
        <taxon>Bacteria</taxon>
        <taxon>Pseudomonadati</taxon>
        <taxon>Thermodesulfobacteriota</taxon>
        <taxon>Desulfobacteria</taxon>
        <taxon>Desulfobacterales</taxon>
        <taxon>Desulfobacteriaceae</taxon>
        <taxon>Desulfobacterium</taxon>
        <taxon>environmental samples</taxon>
    </lineage>
</organism>
<dbReference type="Gene3D" id="3.30.1490.20">
    <property type="entry name" value="ATP-grasp fold, A domain"/>
    <property type="match status" value="1"/>
</dbReference>
<evidence type="ECO:0000256" key="8">
    <source>
        <dbReference type="ARBA" id="ARBA00022840"/>
    </source>
</evidence>
<dbReference type="InterPro" id="IPR020560">
    <property type="entry name" value="PRibGlycinamide_synth_C-dom"/>
</dbReference>
<dbReference type="UniPathway" id="UPA00074">
    <property type="reaction ID" value="UER00125"/>
</dbReference>
<dbReference type="Gene3D" id="3.90.600.10">
    <property type="entry name" value="Phosphoribosylglycinamide synthetase, C-terminal domain"/>
    <property type="match status" value="1"/>
</dbReference>